<evidence type="ECO:0000313" key="12">
    <source>
        <dbReference type="Proteomes" id="UP000697995"/>
    </source>
</evidence>
<feature type="transmembrane region" description="Helical" evidence="8">
    <location>
        <begin position="391"/>
        <end position="413"/>
    </location>
</feature>
<reference evidence="11 12" key="1">
    <citation type="journal article" date="2020" name="Microorganisms">
        <title>Osmotic Adaptation and Compatible Solute Biosynthesis of Phototrophic Bacteria as Revealed from Genome Analyses.</title>
        <authorList>
            <person name="Imhoff J.F."/>
            <person name="Rahn T."/>
            <person name="Kunzel S."/>
            <person name="Keller A."/>
            <person name="Neulinger S.C."/>
        </authorList>
    </citation>
    <scope>NUCLEOTIDE SEQUENCE [LARGE SCALE GENOMIC DNA]</scope>
    <source>
        <strain evidence="11 12">DSM 15382</strain>
    </source>
</reference>
<evidence type="ECO:0000256" key="6">
    <source>
        <dbReference type="ARBA" id="ARBA00023136"/>
    </source>
</evidence>
<dbReference type="RefSeq" id="WP_133223232.1">
    <property type="nucleotide sequence ID" value="NZ_NRSG01000379.1"/>
</dbReference>
<feature type="transmembrane region" description="Helical" evidence="8">
    <location>
        <begin position="72"/>
        <end position="92"/>
    </location>
</feature>
<keyword evidence="4 8" id="KW-0812">Transmembrane</keyword>
<evidence type="ECO:0000259" key="10">
    <source>
        <dbReference type="Pfam" id="PF00909"/>
    </source>
</evidence>
<feature type="transmembrane region" description="Helical" evidence="8">
    <location>
        <begin position="319"/>
        <end position="339"/>
    </location>
</feature>
<feature type="transmembrane region" description="Helical" evidence="8">
    <location>
        <begin position="39"/>
        <end position="60"/>
    </location>
</feature>
<keyword evidence="5 8" id="KW-1133">Transmembrane helix</keyword>
<evidence type="ECO:0000256" key="3">
    <source>
        <dbReference type="ARBA" id="ARBA00022448"/>
    </source>
</evidence>
<keyword evidence="3 8" id="KW-0813">Transport</keyword>
<evidence type="ECO:0000256" key="4">
    <source>
        <dbReference type="ARBA" id="ARBA00022692"/>
    </source>
</evidence>
<dbReference type="PANTHER" id="PTHR43029:SF10">
    <property type="entry name" value="AMMONIUM TRANSPORTER MEP2"/>
    <property type="match status" value="1"/>
</dbReference>
<organism evidence="11 12">
    <name type="scientific">Paracraurococcus ruber</name>
    <dbReference type="NCBI Taxonomy" id="77675"/>
    <lineage>
        <taxon>Bacteria</taxon>
        <taxon>Pseudomonadati</taxon>
        <taxon>Pseudomonadota</taxon>
        <taxon>Alphaproteobacteria</taxon>
        <taxon>Acetobacterales</taxon>
        <taxon>Roseomonadaceae</taxon>
        <taxon>Paracraurococcus</taxon>
    </lineage>
</organism>
<accession>A0ABS1D4M1</accession>
<dbReference type="NCBIfam" id="TIGR00836">
    <property type="entry name" value="amt"/>
    <property type="match status" value="1"/>
</dbReference>
<keyword evidence="7 8" id="KW-0924">Ammonia transport</keyword>
<dbReference type="PANTHER" id="PTHR43029">
    <property type="entry name" value="AMMONIUM TRANSPORTER MEP2"/>
    <property type="match status" value="1"/>
</dbReference>
<dbReference type="Gene3D" id="1.10.3430.10">
    <property type="entry name" value="Ammonium transporter AmtB like domains"/>
    <property type="match status" value="1"/>
</dbReference>
<keyword evidence="12" id="KW-1185">Reference proteome</keyword>
<comment type="similarity">
    <text evidence="2 8">Belongs to the ammonia transporter channel (TC 1.A.11.2) family.</text>
</comment>
<feature type="signal peptide" evidence="9">
    <location>
        <begin position="1"/>
        <end position="23"/>
    </location>
</feature>
<comment type="caution">
    <text evidence="11">The sequence shown here is derived from an EMBL/GenBank/DDBJ whole genome shotgun (WGS) entry which is preliminary data.</text>
</comment>
<evidence type="ECO:0000256" key="8">
    <source>
        <dbReference type="RuleBase" id="RU362002"/>
    </source>
</evidence>
<dbReference type="InterPro" id="IPR001905">
    <property type="entry name" value="Ammonium_transpt"/>
</dbReference>
<protein>
    <recommendedName>
        <fullName evidence="8">Ammonium transporter</fullName>
    </recommendedName>
</protein>
<feature type="domain" description="Ammonium transporter AmtB-like" evidence="10">
    <location>
        <begin position="35"/>
        <end position="440"/>
    </location>
</feature>
<feature type="transmembrane region" description="Helical" evidence="8">
    <location>
        <begin position="190"/>
        <end position="219"/>
    </location>
</feature>
<dbReference type="InterPro" id="IPR029020">
    <property type="entry name" value="Ammonium/urea_transptr"/>
</dbReference>
<dbReference type="SUPFAM" id="SSF111352">
    <property type="entry name" value="Ammonium transporter"/>
    <property type="match status" value="1"/>
</dbReference>
<proteinExistence type="inferred from homology"/>
<comment type="subcellular location">
    <subcellularLocation>
        <location evidence="8">Cell membrane</location>
        <topology evidence="8">Multi-pass membrane protein</topology>
    </subcellularLocation>
    <subcellularLocation>
        <location evidence="1">Membrane</location>
        <topology evidence="1">Multi-pass membrane protein</topology>
    </subcellularLocation>
</comment>
<keyword evidence="9" id="KW-0732">Signal</keyword>
<dbReference type="PROSITE" id="PS01219">
    <property type="entry name" value="AMMONIUM_TRANSP"/>
    <property type="match status" value="1"/>
</dbReference>
<evidence type="ECO:0000256" key="5">
    <source>
        <dbReference type="ARBA" id="ARBA00022989"/>
    </source>
</evidence>
<evidence type="ECO:0000256" key="2">
    <source>
        <dbReference type="ARBA" id="ARBA00005887"/>
    </source>
</evidence>
<dbReference type="Proteomes" id="UP000697995">
    <property type="component" value="Unassembled WGS sequence"/>
</dbReference>
<gene>
    <name evidence="11" type="ORF">CKO45_26835</name>
</gene>
<feature type="transmembrane region" description="Helical" evidence="8">
    <location>
        <begin position="163"/>
        <end position="184"/>
    </location>
</feature>
<feature type="transmembrane region" description="Helical" evidence="8">
    <location>
        <begin position="264"/>
        <end position="283"/>
    </location>
</feature>
<evidence type="ECO:0000256" key="7">
    <source>
        <dbReference type="ARBA" id="ARBA00023177"/>
    </source>
</evidence>
<keyword evidence="6 8" id="KW-0472">Membrane</keyword>
<dbReference type="Pfam" id="PF00909">
    <property type="entry name" value="Ammonium_transp"/>
    <property type="match status" value="1"/>
</dbReference>
<feature type="transmembrane region" description="Helical" evidence="8">
    <location>
        <begin position="138"/>
        <end position="156"/>
    </location>
</feature>
<feature type="transmembrane region" description="Helical" evidence="8">
    <location>
        <begin position="231"/>
        <end position="252"/>
    </location>
</feature>
<sequence>MRMPARALAMAAPALLLAVPALADDGPKIDTGDTAWMLTSTALVLLMTIPGLALFYAGMVRKKNVLATMMQSFAITAIVTVCWMLVGYSLAFGEGNAYIGDLSKLFLTSLAENWDKPFTLGSGDAAVATTIPETVFCMFQMTFAIITPALITGAFADRMKFSALVLFNILWTLLIYAPIAHWVWHPNGWIFALGALDFAGGTVVHINAGVAGLVAALVLGKRVGYGHDNMAPYNLALAVIGAGLLWVGWFGFNAGSAVGAGARAGMAMLVTQVAAAAAALAWLFAEWATKGKPSVLGAISGAVAGLVAITPASGFVLPVPALIIGLVAGLAGFWGATALKHMLGYDDSLDAFGVHGICGIVGSLLVGVFAYGPLSATASTPDGYSGSLDQLILQAYATGAVFAFTAIGTFILLKVTDVIVGLRVAEEEEREGLDVTQHGERLA</sequence>
<feature type="transmembrane region" description="Helical" evidence="8">
    <location>
        <begin position="295"/>
        <end position="313"/>
    </location>
</feature>
<dbReference type="EMBL" id="NRSG01000379">
    <property type="protein sequence ID" value="MBK1661815.1"/>
    <property type="molecule type" value="Genomic_DNA"/>
</dbReference>
<evidence type="ECO:0000313" key="11">
    <source>
        <dbReference type="EMBL" id="MBK1661815.1"/>
    </source>
</evidence>
<evidence type="ECO:0000256" key="9">
    <source>
        <dbReference type="SAM" id="SignalP"/>
    </source>
</evidence>
<evidence type="ECO:0000256" key="1">
    <source>
        <dbReference type="ARBA" id="ARBA00004141"/>
    </source>
</evidence>
<feature type="transmembrane region" description="Helical" evidence="8">
    <location>
        <begin position="351"/>
        <end position="371"/>
    </location>
</feature>
<name>A0ABS1D4M1_9PROT</name>
<dbReference type="InterPro" id="IPR024041">
    <property type="entry name" value="NH4_transpt_AmtB-like_dom"/>
</dbReference>
<dbReference type="InterPro" id="IPR018047">
    <property type="entry name" value="Ammonium_transpt_CS"/>
</dbReference>
<feature type="chain" id="PRO_5046777018" description="Ammonium transporter" evidence="9">
    <location>
        <begin position="24"/>
        <end position="443"/>
    </location>
</feature>